<dbReference type="AlphaFoldDB" id="A0A842HYP2"/>
<dbReference type="InterPro" id="IPR011008">
    <property type="entry name" value="Dimeric_a/b-barrel"/>
</dbReference>
<dbReference type="SUPFAM" id="SSF54909">
    <property type="entry name" value="Dimeric alpha+beta barrel"/>
    <property type="match status" value="1"/>
</dbReference>
<name>A0A842HYP2_9SPHN</name>
<evidence type="ECO:0000313" key="1">
    <source>
        <dbReference type="EMBL" id="MBC2777040.1"/>
    </source>
</evidence>
<comment type="caution">
    <text evidence="1">The sequence shown here is derived from an EMBL/GenBank/DDBJ whole genome shotgun (WGS) entry which is preliminary data.</text>
</comment>
<protein>
    <recommendedName>
        <fullName evidence="3">EthD domain-containing protein</fullName>
    </recommendedName>
</protein>
<accession>A0A842HYP2</accession>
<evidence type="ECO:0000313" key="2">
    <source>
        <dbReference type="Proteomes" id="UP000564378"/>
    </source>
</evidence>
<dbReference type="EMBL" id="JACJVJ010000001">
    <property type="protein sequence ID" value="MBC2777040.1"/>
    <property type="molecule type" value="Genomic_DNA"/>
</dbReference>
<dbReference type="Gene3D" id="3.30.70.100">
    <property type="match status" value="1"/>
</dbReference>
<reference evidence="1 2" key="1">
    <citation type="submission" date="2020-08" db="EMBL/GenBank/DDBJ databases">
        <title>Draft genome sequence of Parasphingopyxis sp. GrpM-11.</title>
        <authorList>
            <person name="Oh J."/>
            <person name="Roh D.-H."/>
        </authorList>
    </citation>
    <scope>NUCLEOTIDE SEQUENCE [LARGE SCALE GENOMIC DNA]</scope>
    <source>
        <strain evidence="1 2">GrpM-11</strain>
    </source>
</reference>
<sequence length="160" mass="17799">MIELLIADAPMPGARWRGQRRQGGGGVADETPLDLRLGPADRTAAGFAWQGACIAGEDGDPDMSSVLLCNFTAIPADAEEEFNAWYDSEHVPRLAALPGVRRARRYRSAEQKPAYLALYELDQAQVAQGDAWLTAARTPWTAWMKRFTRDYRSFLFEPLP</sequence>
<keyword evidence="2" id="KW-1185">Reference proteome</keyword>
<proteinExistence type="predicted"/>
<dbReference type="Proteomes" id="UP000564378">
    <property type="component" value="Unassembled WGS sequence"/>
</dbReference>
<gene>
    <name evidence="1" type="ORF">H6P80_05330</name>
</gene>
<evidence type="ECO:0008006" key="3">
    <source>
        <dbReference type="Google" id="ProtNLM"/>
    </source>
</evidence>
<organism evidence="1 2">
    <name type="scientific">Parasphingopyxis marina</name>
    <dbReference type="NCBI Taxonomy" id="2761622"/>
    <lineage>
        <taxon>Bacteria</taxon>
        <taxon>Pseudomonadati</taxon>
        <taxon>Pseudomonadota</taxon>
        <taxon>Alphaproteobacteria</taxon>
        <taxon>Sphingomonadales</taxon>
        <taxon>Sphingomonadaceae</taxon>
        <taxon>Parasphingopyxis</taxon>
    </lineage>
</organism>